<reference evidence="1" key="1">
    <citation type="submission" date="2023-04" db="EMBL/GenBank/DDBJ databases">
        <title>Phytophthora fragariaefolia NBRC 109709.</title>
        <authorList>
            <person name="Ichikawa N."/>
            <person name="Sato H."/>
            <person name="Tonouchi N."/>
        </authorList>
    </citation>
    <scope>NUCLEOTIDE SEQUENCE</scope>
    <source>
        <strain evidence="1">NBRC 109709</strain>
    </source>
</reference>
<dbReference type="OrthoDB" id="125883at2759"/>
<accession>A0A9W6XJP2</accession>
<evidence type="ECO:0000313" key="1">
    <source>
        <dbReference type="EMBL" id="GMF39927.1"/>
    </source>
</evidence>
<proteinExistence type="predicted"/>
<dbReference type="AlphaFoldDB" id="A0A9W6XJP2"/>
<organism evidence="1 2">
    <name type="scientific">Phytophthora fragariaefolia</name>
    <dbReference type="NCBI Taxonomy" id="1490495"/>
    <lineage>
        <taxon>Eukaryota</taxon>
        <taxon>Sar</taxon>
        <taxon>Stramenopiles</taxon>
        <taxon>Oomycota</taxon>
        <taxon>Peronosporomycetes</taxon>
        <taxon>Peronosporales</taxon>
        <taxon>Peronosporaceae</taxon>
        <taxon>Phytophthora</taxon>
    </lineage>
</organism>
<keyword evidence="2" id="KW-1185">Reference proteome</keyword>
<protein>
    <submittedName>
        <fullName evidence="1">Unnamed protein product</fullName>
    </submittedName>
</protein>
<dbReference type="EMBL" id="BSXT01001201">
    <property type="protein sequence ID" value="GMF39927.1"/>
    <property type="molecule type" value="Genomic_DNA"/>
</dbReference>
<name>A0A9W6XJP2_9STRA</name>
<evidence type="ECO:0000313" key="2">
    <source>
        <dbReference type="Proteomes" id="UP001165121"/>
    </source>
</evidence>
<comment type="caution">
    <text evidence="1">The sequence shown here is derived from an EMBL/GenBank/DDBJ whole genome shotgun (WGS) entry which is preliminary data.</text>
</comment>
<dbReference type="Proteomes" id="UP001165121">
    <property type="component" value="Unassembled WGS sequence"/>
</dbReference>
<gene>
    <name evidence="1" type="ORF">Pfra01_001205800</name>
</gene>
<sequence length="235" mass="26071">MKDDMSGFCELIVCEDPTAESACRSLMDWFIRLVPDPQWVSDRVEAAFIQLAVLPLVQSALNQTPSDQLGGEAAVTAFTALPASPPVVAILHLQTDEVVDVQVVYRKQRQHVDSVQATLEGPRRVVGATNDHIFQFQDLSAPFHVAAHHASRPRLYADADREVTEDLVARATHGDGGHLVAKMLECRRSQESHVWEILVELIGLDPLEASWKLAVIMYEDVPQLVEKFVKDQAAD</sequence>